<gene>
    <name evidence="5" type="ORF">J2Z30_008755</name>
</gene>
<reference evidence="5 6" key="1">
    <citation type="submission" date="2021-03" db="EMBL/GenBank/DDBJ databases">
        <title>Genomic Encyclopedia of Type Strains, Phase IV (KMG-IV): sequencing the most valuable type-strain genomes for metagenomic binning, comparative biology and taxonomic classification.</title>
        <authorList>
            <person name="Goeker M."/>
        </authorList>
    </citation>
    <scope>NUCLEOTIDE SEQUENCE [LARGE SCALE GENOMIC DNA]</scope>
    <source>
        <strain evidence="5 6">DSM 41954</strain>
    </source>
</reference>
<organism evidence="5 6">
    <name type="scientific">Streptomyces iranensis</name>
    <dbReference type="NCBI Taxonomy" id="576784"/>
    <lineage>
        <taxon>Bacteria</taxon>
        <taxon>Bacillati</taxon>
        <taxon>Actinomycetota</taxon>
        <taxon>Actinomycetes</taxon>
        <taxon>Kitasatosporales</taxon>
        <taxon>Streptomycetaceae</taxon>
        <taxon>Streptomyces</taxon>
        <taxon>Streptomyces violaceusniger group</taxon>
    </lineage>
</organism>
<evidence type="ECO:0000313" key="6">
    <source>
        <dbReference type="Proteomes" id="UP000756710"/>
    </source>
</evidence>
<evidence type="ECO:0000256" key="1">
    <source>
        <dbReference type="ARBA" id="ARBA00022603"/>
    </source>
</evidence>
<name>A0ABS4N6S2_9ACTN</name>
<dbReference type="InterPro" id="IPR016461">
    <property type="entry name" value="COMT-like"/>
</dbReference>
<dbReference type="PANTHER" id="PTHR43712">
    <property type="entry name" value="PUTATIVE (AFU_ORTHOLOGUE AFUA_4G14580)-RELATED"/>
    <property type="match status" value="1"/>
</dbReference>
<evidence type="ECO:0000313" key="5">
    <source>
        <dbReference type="EMBL" id="MBP2067688.1"/>
    </source>
</evidence>
<evidence type="ECO:0000256" key="2">
    <source>
        <dbReference type="ARBA" id="ARBA00022679"/>
    </source>
</evidence>
<dbReference type="RefSeq" id="WP_078957224.1">
    <property type="nucleotide sequence ID" value="NZ_CP136563.1"/>
</dbReference>
<dbReference type="Proteomes" id="UP000756710">
    <property type="component" value="Unassembled WGS sequence"/>
</dbReference>
<keyword evidence="6" id="KW-1185">Reference proteome</keyword>
<keyword evidence="3" id="KW-0949">S-adenosyl-L-methionine</keyword>
<dbReference type="GeneID" id="32469765"/>
<dbReference type="Gene3D" id="3.40.50.150">
    <property type="entry name" value="Vaccinia Virus protein VP39"/>
    <property type="match status" value="1"/>
</dbReference>
<dbReference type="InterPro" id="IPR001077">
    <property type="entry name" value="COMT_C"/>
</dbReference>
<accession>A0ABS4N6S2</accession>
<dbReference type="PROSITE" id="PS51683">
    <property type="entry name" value="SAM_OMT_II"/>
    <property type="match status" value="1"/>
</dbReference>
<dbReference type="EMBL" id="JAGGLR010000032">
    <property type="protein sequence ID" value="MBP2067688.1"/>
    <property type="molecule type" value="Genomic_DNA"/>
</dbReference>
<dbReference type="InterPro" id="IPR036388">
    <property type="entry name" value="WH-like_DNA-bd_sf"/>
</dbReference>
<keyword evidence="2" id="KW-0808">Transferase</keyword>
<keyword evidence="1" id="KW-0489">Methyltransferase</keyword>
<dbReference type="InterPro" id="IPR029063">
    <property type="entry name" value="SAM-dependent_MTases_sf"/>
</dbReference>
<dbReference type="PANTHER" id="PTHR43712:SF2">
    <property type="entry name" value="O-METHYLTRANSFERASE CICE"/>
    <property type="match status" value="1"/>
</dbReference>
<dbReference type="Gene3D" id="1.10.10.10">
    <property type="entry name" value="Winged helix-like DNA-binding domain superfamily/Winged helix DNA-binding domain"/>
    <property type="match status" value="1"/>
</dbReference>
<evidence type="ECO:0000256" key="3">
    <source>
        <dbReference type="ARBA" id="ARBA00022691"/>
    </source>
</evidence>
<dbReference type="SUPFAM" id="SSF53335">
    <property type="entry name" value="S-adenosyl-L-methionine-dependent methyltransferases"/>
    <property type="match status" value="1"/>
</dbReference>
<dbReference type="CDD" id="cd02440">
    <property type="entry name" value="AdoMet_MTases"/>
    <property type="match status" value="1"/>
</dbReference>
<dbReference type="Pfam" id="PF00891">
    <property type="entry name" value="Methyltransf_2"/>
    <property type="match status" value="1"/>
</dbReference>
<sequence length="374" mass="39798">MVLFVVFPVFLVASLIGDGVGMVGVGDVRSGGRPLVDPVSLFRLREGVYATDLLIVAIAELDLFTWVGRRGRVCVVEVGEEFRLDPRALDVLITYVVAVGLMERCPGGEVRLTPLAAEYLVAGSRWDMRAYFGSLSERPGCVEMLAALRTGETASWSSSPGDGRDWSDRLVDPGWAGRVVAAMDSRGQFLAGEFAAALDGLGDVGRSLDIGGDSGVYSCALVDRRPGLRASVLERSPVDRMARQLLAERGYAGRVDVITGDMFSGPLPGGFDLHVYSHVLHDWSGEQVRGLLAASFAALEPGGWIVDHDVHINADKTGPLPAAEYSVMMMHGTRGKCWAVSELGAMLAGSGFVGVRCEGTTGDRSVVVARKPAG</sequence>
<feature type="domain" description="O-methyltransferase C-terminal" evidence="4">
    <location>
        <begin position="148"/>
        <end position="352"/>
    </location>
</feature>
<evidence type="ECO:0000259" key="4">
    <source>
        <dbReference type="Pfam" id="PF00891"/>
    </source>
</evidence>
<proteinExistence type="predicted"/>
<comment type="caution">
    <text evidence="5">The sequence shown here is derived from an EMBL/GenBank/DDBJ whole genome shotgun (WGS) entry which is preliminary data.</text>
</comment>
<protein>
    <recommendedName>
        <fullName evidence="4">O-methyltransferase C-terminal domain-containing protein</fullName>
    </recommendedName>
</protein>